<dbReference type="EC" id="2.7.13.3" evidence="3"/>
<dbReference type="SUPFAM" id="SSF158472">
    <property type="entry name" value="HAMP domain-like"/>
    <property type="match status" value="1"/>
</dbReference>
<organism evidence="18 19">
    <name type="scientific">endosymbiont of Galathealinum brachiosum</name>
    <dbReference type="NCBI Taxonomy" id="2200906"/>
    <lineage>
        <taxon>Bacteria</taxon>
        <taxon>Pseudomonadati</taxon>
        <taxon>Pseudomonadota</taxon>
        <taxon>Gammaproteobacteria</taxon>
        <taxon>sulfur-oxidizing symbionts</taxon>
    </lineage>
</organism>
<keyword evidence="14" id="KW-0812">Transmembrane</keyword>
<feature type="domain" description="Response regulatory" evidence="16">
    <location>
        <begin position="526"/>
        <end position="642"/>
    </location>
</feature>
<feature type="transmembrane region" description="Helical" evidence="14">
    <location>
        <begin position="186"/>
        <end position="206"/>
    </location>
</feature>
<evidence type="ECO:0000256" key="1">
    <source>
        <dbReference type="ARBA" id="ARBA00000085"/>
    </source>
</evidence>
<dbReference type="GO" id="GO:0005524">
    <property type="term" value="F:ATP binding"/>
    <property type="evidence" value="ECO:0007669"/>
    <property type="project" value="UniProtKB-KW"/>
</dbReference>
<dbReference type="SUPFAM" id="SSF52172">
    <property type="entry name" value="CheY-like"/>
    <property type="match status" value="1"/>
</dbReference>
<keyword evidence="14" id="KW-0472">Membrane</keyword>
<dbReference type="InterPro" id="IPR001789">
    <property type="entry name" value="Sig_transdc_resp-reg_receiver"/>
</dbReference>
<evidence type="ECO:0000256" key="7">
    <source>
        <dbReference type="ARBA" id="ARBA00022777"/>
    </source>
</evidence>
<dbReference type="GO" id="GO:0016020">
    <property type="term" value="C:membrane"/>
    <property type="evidence" value="ECO:0007669"/>
    <property type="project" value="UniProtKB-SubCell"/>
</dbReference>
<keyword evidence="7" id="KW-0418">Kinase</keyword>
<feature type="domain" description="HAMP" evidence="17">
    <location>
        <begin position="208"/>
        <end position="260"/>
    </location>
</feature>
<dbReference type="SUPFAM" id="SSF55874">
    <property type="entry name" value="ATPase domain of HSP90 chaperone/DNA topoisomerase II/histidine kinase"/>
    <property type="match status" value="1"/>
</dbReference>
<dbReference type="InterPro" id="IPR036890">
    <property type="entry name" value="HATPase_C_sf"/>
</dbReference>
<dbReference type="PROSITE" id="PS50885">
    <property type="entry name" value="HAMP"/>
    <property type="match status" value="1"/>
</dbReference>
<dbReference type="InterPro" id="IPR036097">
    <property type="entry name" value="HisK_dim/P_sf"/>
</dbReference>
<dbReference type="SMART" id="SM00304">
    <property type="entry name" value="HAMP"/>
    <property type="match status" value="1"/>
</dbReference>
<dbReference type="InterPro" id="IPR005467">
    <property type="entry name" value="His_kinase_dom"/>
</dbReference>
<keyword evidence="9" id="KW-0902">Two-component regulatory system</keyword>
<evidence type="ECO:0000259" key="16">
    <source>
        <dbReference type="PROSITE" id="PS50110"/>
    </source>
</evidence>
<dbReference type="CDD" id="cd06225">
    <property type="entry name" value="HAMP"/>
    <property type="match status" value="1"/>
</dbReference>
<dbReference type="GO" id="GO:0000155">
    <property type="term" value="F:phosphorelay sensor kinase activity"/>
    <property type="evidence" value="ECO:0007669"/>
    <property type="project" value="InterPro"/>
</dbReference>
<dbReference type="SUPFAM" id="SSF47384">
    <property type="entry name" value="Homodimeric domain of signal transducing histidine kinase"/>
    <property type="match status" value="1"/>
</dbReference>
<keyword evidence="6" id="KW-0547">Nucleotide-binding</keyword>
<comment type="caution">
    <text evidence="18">The sequence shown here is derived from an EMBL/GenBank/DDBJ whole genome shotgun (WGS) entry which is preliminary data.</text>
</comment>
<accession>A0A370DC70</accession>
<proteinExistence type="predicted"/>
<comment type="subcellular location">
    <subcellularLocation>
        <location evidence="2">Membrane</location>
    </subcellularLocation>
</comment>
<gene>
    <name evidence="18" type="ORF">DIZ80_09360</name>
</gene>
<evidence type="ECO:0000256" key="8">
    <source>
        <dbReference type="ARBA" id="ARBA00022840"/>
    </source>
</evidence>
<evidence type="ECO:0000259" key="17">
    <source>
        <dbReference type="PROSITE" id="PS50885"/>
    </source>
</evidence>
<dbReference type="PROSITE" id="PS50109">
    <property type="entry name" value="HIS_KIN"/>
    <property type="match status" value="1"/>
</dbReference>
<name>A0A370DC70_9GAMM</name>
<keyword evidence="5" id="KW-0808">Transferase</keyword>
<dbReference type="InterPro" id="IPR004358">
    <property type="entry name" value="Sig_transdc_His_kin-like_C"/>
</dbReference>
<dbReference type="Pfam" id="PF00512">
    <property type="entry name" value="HisKA"/>
    <property type="match status" value="1"/>
</dbReference>
<evidence type="ECO:0000256" key="13">
    <source>
        <dbReference type="SAM" id="Coils"/>
    </source>
</evidence>
<evidence type="ECO:0000259" key="15">
    <source>
        <dbReference type="PROSITE" id="PS50109"/>
    </source>
</evidence>
<evidence type="ECO:0000256" key="4">
    <source>
        <dbReference type="ARBA" id="ARBA00022553"/>
    </source>
</evidence>
<evidence type="ECO:0000256" key="14">
    <source>
        <dbReference type="SAM" id="Phobius"/>
    </source>
</evidence>
<dbReference type="FunFam" id="3.30.565.10:FF:000010">
    <property type="entry name" value="Sensor histidine kinase RcsC"/>
    <property type="match status" value="1"/>
</dbReference>
<dbReference type="Gene3D" id="6.10.340.10">
    <property type="match status" value="1"/>
</dbReference>
<dbReference type="Proteomes" id="UP000254266">
    <property type="component" value="Unassembled WGS sequence"/>
</dbReference>
<dbReference type="SMART" id="SM00387">
    <property type="entry name" value="HATPase_c"/>
    <property type="match status" value="1"/>
</dbReference>
<dbReference type="Gene3D" id="3.30.565.10">
    <property type="entry name" value="Histidine kinase-like ATPase, C-terminal domain"/>
    <property type="match status" value="1"/>
</dbReference>
<comment type="subunit">
    <text evidence="10">At low DSF concentrations, interacts with RpfF.</text>
</comment>
<protein>
    <recommendedName>
        <fullName evidence="11">Sensory/regulatory protein RpfC</fullName>
        <ecNumber evidence="3">2.7.13.3</ecNumber>
    </recommendedName>
</protein>
<dbReference type="Pfam" id="PF02518">
    <property type="entry name" value="HATPase_c"/>
    <property type="match status" value="1"/>
</dbReference>
<dbReference type="CDD" id="cd00082">
    <property type="entry name" value="HisKA"/>
    <property type="match status" value="1"/>
</dbReference>
<evidence type="ECO:0000256" key="9">
    <source>
        <dbReference type="ARBA" id="ARBA00023012"/>
    </source>
</evidence>
<feature type="coiled-coil region" evidence="13">
    <location>
        <begin position="245"/>
        <end position="278"/>
    </location>
</feature>
<dbReference type="PROSITE" id="PS50110">
    <property type="entry name" value="RESPONSE_REGULATORY"/>
    <property type="match status" value="1"/>
</dbReference>
<dbReference type="PANTHER" id="PTHR45339">
    <property type="entry name" value="HYBRID SIGNAL TRANSDUCTION HISTIDINE KINASE J"/>
    <property type="match status" value="1"/>
</dbReference>
<evidence type="ECO:0000313" key="19">
    <source>
        <dbReference type="Proteomes" id="UP000254266"/>
    </source>
</evidence>
<evidence type="ECO:0000256" key="11">
    <source>
        <dbReference type="ARBA" id="ARBA00068150"/>
    </source>
</evidence>
<evidence type="ECO:0000256" key="3">
    <source>
        <dbReference type="ARBA" id="ARBA00012438"/>
    </source>
</evidence>
<keyword evidence="14" id="KW-1133">Transmembrane helix</keyword>
<dbReference type="InterPro" id="IPR003660">
    <property type="entry name" value="HAMP_dom"/>
</dbReference>
<keyword evidence="13" id="KW-0175">Coiled coil</keyword>
<keyword evidence="8" id="KW-0067">ATP-binding</keyword>
<evidence type="ECO:0000256" key="10">
    <source>
        <dbReference type="ARBA" id="ARBA00064003"/>
    </source>
</evidence>
<evidence type="ECO:0000256" key="2">
    <source>
        <dbReference type="ARBA" id="ARBA00004370"/>
    </source>
</evidence>
<evidence type="ECO:0000256" key="6">
    <source>
        <dbReference type="ARBA" id="ARBA00022741"/>
    </source>
</evidence>
<reference evidence="18 19" key="1">
    <citation type="journal article" date="2018" name="ISME J.">
        <title>Endosymbiont genomes yield clues of tubeworm success.</title>
        <authorList>
            <person name="Li Y."/>
            <person name="Liles M.R."/>
            <person name="Halanych K.M."/>
        </authorList>
    </citation>
    <scope>NUCLEOTIDE SEQUENCE [LARGE SCALE GENOMIC DNA]</scope>
    <source>
        <strain evidence="18">A1464</strain>
    </source>
</reference>
<feature type="domain" description="Histidine kinase" evidence="15">
    <location>
        <begin position="282"/>
        <end position="504"/>
    </location>
</feature>
<evidence type="ECO:0000313" key="18">
    <source>
        <dbReference type="EMBL" id="RDH82485.1"/>
    </source>
</evidence>
<keyword evidence="4 12" id="KW-0597">Phosphoprotein</keyword>
<dbReference type="Pfam" id="PF00072">
    <property type="entry name" value="Response_reg"/>
    <property type="match status" value="1"/>
</dbReference>
<dbReference type="Gene3D" id="1.10.287.130">
    <property type="match status" value="1"/>
</dbReference>
<keyword evidence="19" id="KW-1185">Reference proteome</keyword>
<dbReference type="SMART" id="SM00448">
    <property type="entry name" value="REC"/>
    <property type="match status" value="1"/>
</dbReference>
<dbReference type="CDD" id="cd16922">
    <property type="entry name" value="HATPase_EvgS-ArcB-TorS-like"/>
    <property type="match status" value="1"/>
</dbReference>
<evidence type="ECO:0000256" key="12">
    <source>
        <dbReference type="PROSITE-ProRule" id="PRU00169"/>
    </source>
</evidence>
<sequence>MRIRYRLALFLVVSITLISMMAVYAGVMQNKSFKRLNTIYLSSENLIRATEQIDNHFQKQLLSWSNLLLKGLNPEKYYSHLQEFYEQERKTRTSARLLQGRMSEYPEAQASTLQFASLHARLGLNFRKAIKIYNQSDNPVYETDEYLGNITEKPVSLLKQVKESLVNQQKLDVEIAEREYKQNLKLIIFFAAITTLSLIAVFIWLLDISVGRPLVKTIDYAKQVSSGNYQLRVPENMPGEFNVFAKAFNHMLDRLSLVNKNLEEKKKAAEQASRAKSEFLSNVSHEIRTPLNIVTGYTELLSKTDIDNNQERYLVAIQDGADSLLRIIDDVLDLAKIESGRLNIEYNKFNLYQFMHSIESSFAPVISKKGLEFKLIITDDVPEYIVLDEYRLKQIAQNLMSNAIKFTESGNICLTVDVKETDNPTHKDLIIEVVDTGVGIPADYHDKVFDQFVQRDGQDSRKYGGTGLGLAICQKLAGMLNGIISLESEPGAGSTFRLKLVDVEVQSANTEEKHAINLSVQFDQAIVLIADDTKANRELVKEFLKEQPFTYYEAENGLEAVELAKQYCPDIIFMDIKMPEMDGVEATTLIKKNATLATIPVVALTAASIKGKLAQERELLFDDYLIKPVKINSLLNSMKKFLNYQDKTIS</sequence>
<dbReference type="InterPro" id="IPR003594">
    <property type="entry name" value="HATPase_dom"/>
</dbReference>
<dbReference type="PANTHER" id="PTHR45339:SF1">
    <property type="entry name" value="HYBRID SIGNAL TRANSDUCTION HISTIDINE KINASE J"/>
    <property type="match status" value="1"/>
</dbReference>
<dbReference type="Pfam" id="PF00672">
    <property type="entry name" value="HAMP"/>
    <property type="match status" value="1"/>
</dbReference>
<feature type="modified residue" description="4-aspartylphosphate" evidence="12">
    <location>
        <position position="575"/>
    </location>
</feature>
<dbReference type="FunFam" id="1.10.287.130:FF:000002">
    <property type="entry name" value="Two-component osmosensing histidine kinase"/>
    <property type="match status" value="1"/>
</dbReference>
<dbReference type="InterPro" id="IPR011006">
    <property type="entry name" value="CheY-like_superfamily"/>
</dbReference>
<dbReference type="EMBL" id="QFXC01000011">
    <property type="protein sequence ID" value="RDH82485.1"/>
    <property type="molecule type" value="Genomic_DNA"/>
</dbReference>
<dbReference type="PRINTS" id="PR00344">
    <property type="entry name" value="BCTRLSENSOR"/>
</dbReference>
<dbReference type="SMART" id="SM00388">
    <property type="entry name" value="HisKA"/>
    <property type="match status" value="1"/>
</dbReference>
<comment type="catalytic activity">
    <reaction evidence="1">
        <text>ATP + protein L-histidine = ADP + protein N-phospho-L-histidine.</text>
        <dbReference type="EC" id="2.7.13.3"/>
    </reaction>
</comment>
<dbReference type="InterPro" id="IPR003661">
    <property type="entry name" value="HisK_dim/P_dom"/>
</dbReference>
<dbReference type="Gene3D" id="3.40.50.2300">
    <property type="match status" value="1"/>
</dbReference>
<dbReference type="AlphaFoldDB" id="A0A370DC70"/>
<dbReference type="CDD" id="cd17546">
    <property type="entry name" value="REC_hyHK_CKI1_RcsC-like"/>
    <property type="match status" value="1"/>
</dbReference>
<evidence type="ECO:0000256" key="5">
    <source>
        <dbReference type="ARBA" id="ARBA00022679"/>
    </source>
</evidence>